<sequence>MSSSMTLSTTSTLSQTIIAQQPIHIDVQMDETDSGYASLNYQPLVCLQCGKSFKNKAEEK</sequence>
<dbReference type="EMBL" id="CAINUL010000002">
    <property type="protein sequence ID" value="CAD0108247.1"/>
    <property type="molecule type" value="Genomic_DNA"/>
</dbReference>
<proteinExistence type="predicted"/>
<evidence type="ECO:0000313" key="1">
    <source>
        <dbReference type="EMBL" id="CAD0108247.1"/>
    </source>
</evidence>
<organism evidence="1 2">
    <name type="scientific">Aureobasidium uvarum</name>
    <dbReference type="NCBI Taxonomy" id="2773716"/>
    <lineage>
        <taxon>Eukaryota</taxon>
        <taxon>Fungi</taxon>
        <taxon>Dikarya</taxon>
        <taxon>Ascomycota</taxon>
        <taxon>Pezizomycotina</taxon>
        <taxon>Dothideomycetes</taxon>
        <taxon>Dothideomycetidae</taxon>
        <taxon>Dothideales</taxon>
        <taxon>Saccotheciaceae</taxon>
        <taxon>Aureobasidium</taxon>
    </lineage>
</organism>
<comment type="caution">
    <text evidence="1">The sequence shown here is derived from an EMBL/GenBank/DDBJ whole genome shotgun (WGS) entry which is preliminary data.</text>
</comment>
<name>A0A9N8PRL0_9PEZI</name>
<protein>
    <submittedName>
        <fullName evidence="1">Uncharacterized protein</fullName>
    </submittedName>
</protein>
<evidence type="ECO:0000313" key="2">
    <source>
        <dbReference type="Proteomes" id="UP000745764"/>
    </source>
</evidence>
<gene>
    <name evidence="1" type="ORF">AWRI4620_LOCUS2502</name>
</gene>
<dbReference type="Proteomes" id="UP000745764">
    <property type="component" value="Unassembled WGS sequence"/>
</dbReference>
<dbReference type="AlphaFoldDB" id="A0A9N8PRL0"/>
<accession>A0A9N8PRL0</accession>
<reference evidence="1" key="1">
    <citation type="submission" date="2020-06" db="EMBL/GenBank/DDBJ databases">
        <authorList>
            <person name="Onetto C."/>
        </authorList>
    </citation>
    <scope>NUCLEOTIDE SEQUENCE</scope>
</reference>
<keyword evidence="2" id="KW-1185">Reference proteome</keyword>